<dbReference type="InterPro" id="IPR009030">
    <property type="entry name" value="Growth_fac_rcpt_cys_sf"/>
</dbReference>
<dbReference type="SMART" id="SM00181">
    <property type="entry name" value="EGF"/>
    <property type="match status" value="5"/>
</dbReference>
<evidence type="ECO:0000259" key="1">
    <source>
        <dbReference type="SMART" id="SM00181"/>
    </source>
</evidence>
<dbReference type="PANTHER" id="PTHR23275">
    <property type="entry name" value="CABRIOLET.-RELATED"/>
    <property type="match status" value="1"/>
</dbReference>
<dbReference type="SMART" id="SM00261">
    <property type="entry name" value="FU"/>
    <property type="match status" value="3"/>
</dbReference>
<evidence type="ECO:0000313" key="3">
    <source>
        <dbReference type="Proteomes" id="UP000018040"/>
    </source>
</evidence>
<dbReference type="InterPro" id="IPR052798">
    <property type="entry name" value="Giardia_VSA"/>
</dbReference>
<accession>V6TNC7</accession>
<reference evidence="2 3" key="2">
    <citation type="journal article" date="2013" name="Genome Biol. Evol.">
        <title>Genome sequencing of Giardia lamblia genotypes A2 and B isolates (DH and GS) and comparative analysis with the genomes of genotypes A1 and E (WB and Pig).</title>
        <authorList>
            <person name="Adam R.D."/>
            <person name="Dahlstrom E.W."/>
            <person name="Martens C.A."/>
            <person name="Bruno D.P."/>
            <person name="Barbian K.D."/>
            <person name="Ricklefs S.M."/>
            <person name="Hernandez M.M."/>
            <person name="Narla N.P."/>
            <person name="Patel R.B."/>
            <person name="Porcella S.F."/>
            <person name="Nash T.E."/>
        </authorList>
    </citation>
    <scope>NUCLEOTIDE SEQUENCE [LARGE SCALE GENOMIC DNA]</scope>
    <source>
        <strain evidence="2 3">GS</strain>
    </source>
</reference>
<dbReference type="Proteomes" id="UP000018040">
    <property type="component" value="Unassembled WGS sequence"/>
</dbReference>
<sequence>MAASGGKCTTCKTDNGLFQNPATAVTLGNECILCSDAKGADGVTGVANCNTCTASGSAGPATCSACQEGYFLSGQTCIQCNNACATCETSATQCTSCPEGKYLKDGNTCVEPSQCAGANYPDKQSGQCKACSTIDTNCGTCEYNDAAGKGKCTDCGSKKVKTALDGTTTCVDVATGCTDANHFKAESDAAYYLCRDNTQDQTEANKGTANCKTCTKNNAKPVCSACLEGYYDSGSSGTVTCTACTGTNCATCKDASNKCASCKPGFFLKDASSGECVSCDNVDKGGREGCSACSNTNTFKCADCRANYRKQQNGGAVDDYTCTRICRDSKGHCPPPPSRRGQSSLYITTNCKPSRRRRSRTGCWGTRALDTPRTRRCSTGGRLSWHRCRQEVD</sequence>
<feature type="domain" description="EGF-like" evidence="1">
    <location>
        <begin position="33"/>
        <end position="78"/>
    </location>
</feature>
<feature type="domain" description="EGF-like" evidence="1">
    <location>
        <begin position="193"/>
        <end position="242"/>
    </location>
</feature>
<dbReference type="Gene3D" id="2.10.220.10">
    <property type="entry name" value="Hormone Receptor, Insulin-like Growth Factor Receptor 1, Chain A, domain 2"/>
    <property type="match status" value="2"/>
</dbReference>
<feature type="domain" description="EGF-like" evidence="1">
    <location>
        <begin position="243"/>
        <end position="277"/>
    </location>
</feature>
<protein>
    <recommendedName>
        <fullName evidence="1">EGF-like domain-containing protein</fullName>
    </recommendedName>
</protein>
<feature type="domain" description="EGF-like" evidence="1">
    <location>
        <begin position="79"/>
        <end position="110"/>
    </location>
</feature>
<dbReference type="OrthoDB" id="300641at2759"/>
<feature type="domain" description="EGF-like" evidence="1">
    <location>
        <begin position="278"/>
        <end position="323"/>
    </location>
</feature>
<comment type="caution">
    <text evidence="2">The sequence shown here is derived from an EMBL/GenBank/DDBJ whole genome shotgun (WGS) entry which is preliminary data.</text>
</comment>
<dbReference type="EMBL" id="AHHH01000462">
    <property type="protein sequence ID" value="ESU39857.1"/>
    <property type="molecule type" value="Genomic_DNA"/>
</dbReference>
<reference evidence="3" key="1">
    <citation type="submission" date="2012-02" db="EMBL/GenBank/DDBJ databases">
        <title>Genome sequencing of Giardia lamblia Genotypes A2 and B isolates (DH and GS) and comparative analysis with the genomes of Genotypes A1 and E (WB and Pig).</title>
        <authorList>
            <person name="Adam R."/>
            <person name="Dahlstrom E."/>
            <person name="Martens C."/>
            <person name="Bruno D."/>
            <person name="Barbian K."/>
            <person name="Porcella S.F."/>
            <person name="Nash T."/>
        </authorList>
    </citation>
    <scope>NUCLEOTIDE SEQUENCE</scope>
    <source>
        <strain evidence="3">GS</strain>
    </source>
</reference>
<dbReference type="InterPro" id="IPR006212">
    <property type="entry name" value="Furin_repeat"/>
</dbReference>
<dbReference type="InterPro" id="IPR000742">
    <property type="entry name" value="EGF"/>
</dbReference>
<proteinExistence type="predicted"/>
<gene>
    <name evidence="2" type="ORF">GSB_155179</name>
</gene>
<dbReference type="SUPFAM" id="SSF57184">
    <property type="entry name" value="Growth factor receptor domain"/>
    <property type="match status" value="2"/>
</dbReference>
<dbReference type="AlphaFoldDB" id="V6TNC7"/>
<organism evidence="2 3">
    <name type="scientific">Giardia intestinalis</name>
    <name type="common">Giardia lamblia</name>
    <dbReference type="NCBI Taxonomy" id="5741"/>
    <lineage>
        <taxon>Eukaryota</taxon>
        <taxon>Metamonada</taxon>
        <taxon>Diplomonadida</taxon>
        <taxon>Hexamitidae</taxon>
        <taxon>Giardiinae</taxon>
        <taxon>Giardia</taxon>
    </lineage>
</organism>
<evidence type="ECO:0000313" key="2">
    <source>
        <dbReference type="EMBL" id="ESU39857.1"/>
    </source>
</evidence>
<dbReference type="PANTHER" id="PTHR23275:SF100">
    <property type="entry name" value="EGF-LIKE DOMAIN-CONTAINING PROTEIN"/>
    <property type="match status" value="1"/>
</dbReference>
<name>V6TNC7_GIAIN</name>